<accession>A0A7G8AKF1</accession>
<evidence type="ECO:0000313" key="1">
    <source>
        <dbReference type="EMBL" id="QNI20396.1"/>
    </source>
</evidence>
<sequence>MEKFTTQELTIQILEDVPAHKVSVVLINGKQTVMGYHQLQFLRGYAKEEKTDDKAR</sequence>
<reference evidence="1 2" key="1">
    <citation type="submission" date="2020-06" db="EMBL/GenBank/DDBJ databases">
        <authorList>
            <person name="Connerton I.F."/>
        </authorList>
    </citation>
    <scope>NUCLEOTIDE SEQUENCE [LARGE SCALE GENOMIC DNA]</scope>
</reference>
<evidence type="ECO:0000313" key="2">
    <source>
        <dbReference type="Proteomes" id="UP000515915"/>
    </source>
</evidence>
<name>A0A7G8AKF1_9CAUD</name>
<protein>
    <submittedName>
        <fullName evidence="1">Uncharacterized protein</fullName>
    </submittedName>
</protein>
<dbReference type="Proteomes" id="UP000515915">
    <property type="component" value="Segment"/>
</dbReference>
<dbReference type="EMBL" id="MT700412">
    <property type="protein sequence ID" value="QNI20396.1"/>
    <property type="molecule type" value="Genomic_DNA"/>
</dbReference>
<organism evidence="1 2">
    <name type="scientific">Bacillus phage 1_ICo-2020</name>
    <dbReference type="NCBI Taxonomy" id="2759272"/>
    <lineage>
        <taxon>Viruses</taxon>
        <taxon>Duplodnaviria</taxon>
        <taxon>Heunggongvirae</taxon>
        <taxon>Uroviricota</taxon>
        <taxon>Caudoviricetes</taxon>
        <taxon>Ehrlichviridae</taxon>
        <taxon>Suttonboningtonvirus</taxon>
        <taxon>Suttonboningtonvirus sv1ICo2020</taxon>
    </lineage>
</organism>
<proteinExistence type="predicted"/>
<keyword evidence="2" id="KW-1185">Reference proteome</keyword>